<protein>
    <submittedName>
        <fullName evidence="1">Uncharacterized protein</fullName>
    </submittedName>
</protein>
<comment type="caution">
    <text evidence="1">The sequence shown here is derived from an EMBL/GenBank/DDBJ whole genome shotgun (WGS) entry which is preliminary data.</text>
</comment>
<dbReference type="Proteomes" id="UP000568106">
    <property type="component" value="Unassembled WGS sequence"/>
</dbReference>
<evidence type="ECO:0000313" key="1">
    <source>
        <dbReference type="EMBL" id="MBB5318992.1"/>
    </source>
</evidence>
<accession>A0A7W8IKT5</accession>
<reference evidence="1" key="1">
    <citation type="submission" date="2020-08" db="EMBL/GenBank/DDBJ databases">
        <title>Genomic Encyclopedia of Type Strains, Phase IV (KMG-V): Genome sequencing to study the core and pangenomes of soil and plant-associated prokaryotes.</title>
        <authorList>
            <person name="Whitman W."/>
        </authorList>
    </citation>
    <scope>NUCLEOTIDE SEQUENCE [LARGE SCALE GENOMIC DNA]</scope>
    <source>
        <strain evidence="1">M8UP27</strain>
    </source>
</reference>
<keyword evidence="2" id="KW-1185">Reference proteome</keyword>
<name>A0A7W8IKT5_9BACT</name>
<organism evidence="1 2">
    <name type="scientific">Tunturiibacter empetritectus</name>
    <dbReference type="NCBI Taxonomy" id="3069691"/>
    <lineage>
        <taxon>Bacteria</taxon>
        <taxon>Pseudomonadati</taxon>
        <taxon>Acidobacteriota</taxon>
        <taxon>Terriglobia</taxon>
        <taxon>Terriglobales</taxon>
        <taxon>Acidobacteriaceae</taxon>
        <taxon>Tunturiibacter</taxon>
    </lineage>
</organism>
<dbReference type="AlphaFoldDB" id="A0A7W8IKT5"/>
<sequence length="79" mass="8606">MTSEDLALLKSSIDLVVTLEMADGERFLAQILFVFESEDTPDVFYLKVEPGPNGNFVPLGSGGYSTLLSDIAAVHRLED</sequence>
<evidence type="ECO:0000313" key="2">
    <source>
        <dbReference type="Proteomes" id="UP000568106"/>
    </source>
</evidence>
<dbReference type="EMBL" id="JACHDY010000006">
    <property type="protein sequence ID" value="MBB5318992.1"/>
    <property type="molecule type" value="Genomic_DNA"/>
</dbReference>
<gene>
    <name evidence="1" type="ORF">HDF09_003691</name>
</gene>
<proteinExistence type="predicted"/>